<organism evidence="2 3">
    <name type="scientific">Cajanus cajan</name>
    <name type="common">Pigeon pea</name>
    <name type="synonym">Cajanus indicus</name>
    <dbReference type="NCBI Taxonomy" id="3821"/>
    <lineage>
        <taxon>Eukaryota</taxon>
        <taxon>Viridiplantae</taxon>
        <taxon>Streptophyta</taxon>
        <taxon>Embryophyta</taxon>
        <taxon>Tracheophyta</taxon>
        <taxon>Spermatophyta</taxon>
        <taxon>Magnoliopsida</taxon>
        <taxon>eudicotyledons</taxon>
        <taxon>Gunneridae</taxon>
        <taxon>Pentapetalae</taxon>
        <taxon>rosids</taxon>
        <taxon>fabids</taxon>
        <taxon>Fabales</taxon>
        <taxon>Fabaceae</taxon>
        <taxon>Papilionoideae</taxon>
        <taxon>50 kb inversion clade</taxon>
        <taxon>NPAAA clade</taxon>
        <taxon>indigoferoid/millettioid clade</taxon>
        <taxon>Phaseoleae</taxon>
        <taxon>Cajanus</taxon>
    </lineage>
</organism>
<protein>
    <submittedName>
        <fullName evidence="2">Transcription factor bHLH041 family</fullName>
    </submittedName>
</protein>
<proteinExistence type="predicted"/>
<dbReference type="Pfam" id="PF23133">
    <property type="entry name" value="DUF7050"/>
    <property type="match status" value="1"/>
</dbReference>
<dbReference type="Proteomes" id="UP000075243">
    <property type="component" value="Chromosome 11"/>
</dbReference>
<dbReference type="OMA" id="SLWQYDS"/>
<keyword evidence="3" id="KW-1185">Reference proteome</keyword>
<name>A0A151SS20_CAJCA</name>
<accession>A0A151SS20</accession>
<dbReference type="InterPro" id="IPR055478">
    <property type="entry name" value="DUF7050"/>
</dbReference>
<evidence type="ECO:0000259" key="1">
    <source>
        <dbReference type="Pfam" id="PF23133"/>
    </source>
</evidence>
<dbReference type="AlphaFoldDB" id="A0A151SS20"/>
<sequence>MDGVFSLTEAVRAEFLCSLVHSFGCTYVSLWQYDSNLSNRLFFLDGFYDVMNNQLRSSLGNVAESLFHQYQTLTFHVHDGCVPGVAFTNHIPYLELQRSDLLRLTSNEIQAQFFQVITLEIIINVVMKETLTKVTFMFFQEARIEVCPWWKKHPLYML</sequence>
<evidence type="ECO:0000313" key="2">
    <source>
        <dbReference type="EMBL" id="KYP57558.1"/>
    </source>
</evidence>
<dbReference type="Gramene" id="C.cajan_03742.t">
    <property type="protein sequence ID" value="C.cajan_03742.t"/>
    <property type="gene ID" value="C.cajan_03742"/>
</dbReference>
<feature type="domain" description="DUF7050" evidence="1">
    <location>
        <begin position="1"/>
        <end position="122"/>
    </location>
</feature>
<dbReference type="EMBL" id="CM003613">
    <property type="protein sequence ID" value="KYP57558.1"/>
    <property type="molecule type" value="Genomic_DNA"/>
</dbReference>
<gene>
    <name evidence="2" type="ORF">KK1_003823</name>
</gene>
<evidence type="ECO:0000313" key="3">
    <source>
        <dbReference type="Proteomes" id="UP000075243"/>
    </source>
</evidence>
<reference evidence="2 3" key="1">
    <citation type="journal article" date="2012" name="Nat. Biotechnol.">
        <title>Draft genome sequence of pigeonpea (Cajanus cajan), an orphan legume crop of resource-poor farmers.</title>
        <authorList>
            <person name="Varshney R.K."/>
            <person name="Chen W."/>
            <person name="Li Y."/>
            <person name="Bharti A.K."/>
            <person name="Saxena R.K."/>
            <person name="Schlueter J.A."/>
            <person name="Donoghue M.T."/>
            <person name="Azam S."/>
            <person name="Fan G."/>
            <person name="Whaley A.M."/>
            <person name="Farmer A.D."/>
            <person name="Sheridan J."/>
            <person name="Iwata A."/>
            <person name="Tuteja R."/>
            <person name="Penmetsa R.V."/>
            <person name="Wu W."/>
            <person name="Upadhyaya H.D."/>
            <person name="Yang S.P."/>
            <person name="Shah T."/>
            <person name="Saxena K.B."/>
            <person name="Michael T."/>
            <person name="McCombie W.R."/>
            <person name="Yang B."/>
            <person name="Zhang G."/>
            <person name="Yang H."/>
            <person name="Wang J."/>
            <person name="Spillane C."/>
            <person name="Cook D.R."/>
            <person name="May G.D."/>
            <person name="Xu X."/>
            <person name="Jackson S.A."/>
        </authorList>
    </citation>
    <scope>NUCLEOTIDE SEQUENCE [LARGE SCALE GENOMIC DNA]</scope>
    <source>
        <strain evidence="3">cv. Asha</strain>
    </source>
</reference>